<dbReference type="InterPro" id="IPR036761">
    <property type="entry name" value="TTHA0802/YceI-like_sf"/>
</dbReference>
<comment type="caution">
    <text evidence="4">The sequence shown here is derived from an EMBL/GenBank/DDBJ whole genome shotgun (WGS) entry which is preliminary data.</text>
</comment>
<dbReference type="RefSeq" id="WP_345139159.1">
    <property type="nucleotide sequence ID" value="NZ_BAABAT010000048.1"/>
</dbReference>
<evidence type="ECO:0000256" key="2">
    <source>
        <dbReference type="SAM" id="MobiDB-lite"/>
    </source>
</evidence>
<keyword evidence="5" id="KW-1185">Reference proteome</keyword>
<feature type="region of interest" description="Disordered" evidence="2">
    <location>
        <begin position="49"/>
        <end position="71"/>
    </location>
</feature>
<dbReference type="SUPFAM" id="SSF101874">
    <property type="entry name" value="YceI-like"/>
    <property type="match status" value="1"/>
</dbReference>
<evidence type="ECO:0000256" key="1">
    <source>
        <dbReference type="ARBA" id="ARBA00008812"/>
    </source>
</evidence>
<reference evidence="5" key="1">
    <citation type="journal article" date="2019" name="Int. J. Syst. Evol. Microbiol.">
        <title>The Global Catalogue of Microorganisms (GCM) 10K type strain sequencing project: providing services to taxonomists for standard genome sequencing and annotation.</title>
        <authorList>
            <consortium name="The Broad Institute Genomics Platform"/>
            <consortium name="The Broad Institute Genome Sequencing Center for Infectious Disease"/>
            <person name="Wu L."/>
            <person name="Ma J."/>
        </authorList>
    </citation>
    <scope>NUCLEOTIDE SEQUENCE [LARGE SCALE GENOMIC DNA]</scope>
    <source>
        <strain evidence="5">JCM 17441</strain>
    </source>
</reference>
<dbReference type="Proteomes" id="UP001500620">
    <property type="component" value="Unassembled WGS sequence"/>
</dbReference>
<dbReference type="PANTHER" id="PTHR34406">
    <property type="entry name" value="PROTEIN YCEI"/>
    <property type="match status" value="1"/>
</dbReference>
<evidence type="ECO:0000313" key="4">
    <source>
        <dbReference type="EMBL" id="GAA4261945.1"/>
    </source>
</evidence>
<name>A0ABP8DQS5_9ACTN</name>
<evidence type="ECO:0000259" key="3">
    <source>
        <dbReference type="SMART" id="SM00867"/>
    </source>
</evidence>
<dbReference type="SMART" id="SM00867">
    <property type="entry name" value="YceI"/>
    <property type="match status" value="1"/>
</dbReference>
<organism evidence="4 5">
    <name type="scientific">Dactylosporangium darangshiense</name>
    <dbReference type="NCBI Taxonomy" id="579108"/>
    <lineage>
        <taxon>Bacteria</taxon>
        <taxon>Bacillati</taxon>
        <taxon>Actinomycetota</taxon>
        <taxon>Actinomycetes</taxon>
        <taxon>Micromonosporales</taxon>
        <taxon>Micromonosporaceae</taxon>
        <taxon>Dactylosporangium</taxon>
    </lineage>
</organism>
<sequence>MTTVAAADAGTWTVDAGILAGFAARNFAVKIVRGTIAVTAGIVEIGPDGRPSRLSGTLDPASIDTGNPRRDKDLRGKRFLDVVNHPRMDVVAEHIEPTTTGWRARAVLRVAGAEAPLWIDGTIDDASTAARLLVTGTARLDLRDVGIRAPRLLVGRWVELTVSVHLTRRPD</sequence>
<comment type="similarity">
    <text evidence="1">Belongs to the UPF0312 family.</text>
</comment>
<gene>
    <name evidence="4" type="ORF">GCM10022255_096700</name>
</gene>
<dbReference type="Pfam" id="PF04264">
    <property type="entry name" value="YceI"/>
    <property type="match status" value="1"/>
</dbReference>
<dbReference type="Gene3D" id="2.40.128.110">
    <property type="entry name" value="Lipid/polyisoprenoid-binding, YceI-like"/>
    <property type="match status" value="1"/>
</dbReference>
<proteinExistence type="inferred from homology"/>
<protein>
    <submittedName>
        <fullName evidence="4">YceI family protein</fullName>
    </submittedName>
</protein>
<evidence type="ECO:0000313" key="5">
    <source>
        <dbReference type="Proteomes" id="UP001500620"/>
    </source>
</evidence>
<accession>A0ABP8DQS5</accession>
<dbReference type="PANTHER" id="PTHR34406:SF1">
    <property type="entry name" value="PROTEIN YCEI"/>
    <property type="match status" value="1"/>
</dbReference>
<dbReference type="InterPro" id="IPR007372">
    <property type="entry name" value="Lipid/polyisoprenoid-bd_YceI"/>
</dbReference>
<dbReference type="EMBL" id="BAABAT010000048">
    <property type="protein sequence ID" value="GAA4261945.1"/>
    <property type="molecule type" value="Genomic_DNA"/>
</dbReference>
<feature type="domain" description="Lipid/polyisoprenoid-binding YceI-like" evidence="3">
    <location>
        <begin position="11"/>
        <end position="167"/>
    </location>
</feature>